<accession>A0AA45WN44</accession>
<dbReference type="Pfam" id="PF00480">
    <property type="entry name" value="ROK"/>
    <property type="match status" value="1"/>
</dbReference>
<evidence type="ECO:0000313" key="3">
    <source>
        <dbReference type="Proteomes" id="UP001157946"/>
    </source>
</evidence>
<keyword evidence="3" id="KW-1185">Reference proteome</keyword>
<proteinExistence type="inferred from homology"/>
<dbReference type="RefSeq" id="WP_284724169.1">
    <property type="nucleotide sequence ID" value="NZ_FXTU01000003.1"/>
</dbReference>
<evidence type="ECO:0000313" key="2">
    <source>
        <dbReference type="EMBL" id="SMP16687.1"/>
    </source>
</evidence>
<dbReference type="EMBL" id="FXTU01000003">
    <property type="protein sequence ID" value="SMP16687.1"/>
    <property type="molecule type" value="Genomic_DNA"/>
</dbReference>
<dbReference type="Gene3D" id="3.30.420.40">
    <property type="match status" value="2"/>
</dbReference>
<dbReference type="PROSITE" id="PS01125">
    <property type="entry name" value="ROK"/>
    <property type="match status" value="1"/>
</dbReference>
<dbReference type="PANTHER" id="PTHR18964:SF149">
    <property type="entry name" value="BIFUNCTIONAL UDP-N-ACETYLGLUCOSAMINE 2-EPIMERASE_N-ACETYLMANNOSAMINE KINASE"/>
    <property type="match status" value="1"/>
</dbReference>
<dbReference type="InterPro" id="IPR000600">
    <property type="entry name" value="ROK"/>
</dbReference>
<dbReference type="InterPro" id="IPR049874">
    <property type="entry name" value="ROK_cs"/>
</dbReference>
<sequence length="322" mass="34056">MKYLVGMDVGGTNIVCGLLDGEGRLLEKIKRPTEAHLGSEHVLEAIAQTVKTLISSRQADTRQVLAVGVGSPGLVDPEQGITLFAGNLGWHRVEVAKQLSGKLNLPVFVDNDVRMYVFGEAITGAGKGYDHVLGITLGTGVGAAVVVRGQVYYGGGFMAGELGHMRMEGEQTTCACGMRGCLETVASATGIVRQVREAVAQGKQSVLGTWFPTANLSGLTAADVSKAYDSGDRVAREVLDHTGRVLGRALAYAVTLFSPDAVVIGGGVAEAGERLLAPMREELQRSVYQGYWSRLAIRTAHWPDDAGVIGSALYAKQKVEEA</sequence>
<protein>
    <submittedName>
        <fullName evidence="2">Glucokinase</fullName>
    </submittedName>
</protein>
<comment type="caution">
    <text evidence="2">The sequence shown here is derived from an EMBL/GenBank/DDBJ whole genome shotgun (WGS) entry which is preliminary data.</text>
</comment>
<reference evidence="2" key="1">
    <citation type="submission" date="2017-05" db="EMBL/GenBank/DDBJ databases">
        <authorList>
            <person name="Varghese N."/>
            <person name="Submissions S."/>
        </authorList>
    </citation>
    <scope>NUCLEOTIDE SEQUENCE</scope>
    <source>
        <strain evidence="2">DSM 45262</strain>
    </source>
</reference>
<dbReference type="SUPFAM" id="SSF53067">
    <property type="entry name" value="Actin-like ATPase domain"/>
    <property type="match status" value="1"/>
</dbReference>
<dbReference type="InterPro" id="IPR043129">
    <property type="entry name" value="ATPase_NBD"/>
</dbReference>
<dbReference type="PANTHER" id="PTHR18964">
    <property type="entry name" value="ROK (REPRESSOR, ORF, KINASE) FAMILY"/>
    <property type="match status" value="1"/>
</dbReference>
<dbReference type="AlphaFoldDB" id="A0AA45WN44"/>
<evidence type="ECO:0000256" key="1">
    <source>
        <dbReference type="ARBA" id="ARBA00006479"/>
    </source>
</evidence>
<gene>
    <name evidence="2" type="ORF">SAMN06265361_10320</name>
</gene>
<dbReference type="Proteomes" id="UP001157946">
    <property type="component" value="Unassembled WGS sequence"/>
</dbReference>
<name>A0AA45WN44_9BACL</name>
<organism evidence="2 3">
    <name type="scientific">Laceyella tengchongensis</name>
    <dbReference type="NCBI Taxonomy" id="574699"/>
    <lineage>
        <taxon>Bacteria</taxon>
        <taxon>Bacillati</taxon>
        <taxon>Bacillota</taxon>
        <taxon>Bacilli</taxon>
        <taxon>Bacillales</taxon>
        <taxon>Thermoactinomycetaceae</taxon>
        <taxon>Laceyella</taxon>
    </lineage>
</organism>
<comment type="similarity">
    <text evidence="1">Belongs to the ROK (NagC/XylR) family.</text>
</comment>